<dbReference type="GO" id="GO:0042795">
    <property type="term" value="P:snRNA transcription by RNA polymerase II"/>
    <property type="evidence" value="ECO:0007669"/>
    <property type="project" value="TreeGrafter"/>
</dbReference>
<dbReference type="GO" id="GO:0043565">
    <property type="term" value="F:sequence-specific DNA binding"/>
    <property type="evidence" value="ECO:0007669"/>
    <property type="project" value="TreeGrafter"/>
</dbReference>
<dbReference type="FunCoup" id="A0A6P4AY21">
    <property type="interactions" value="431"/>
</dbReference>
<keyword evidence="1" id="KW-1185">Reference proteome</keyword>
<reference evidence="2" key="2">
    <citation type="submission" date="2025-08" db="UniProtKB">
        <authorList>
            <consortium name="RefSeq"/>
        </authorList>
    </citation>
    <scope>IDENTIFICATION</scope>
    <source>
        <tissue evidence="2">Seedling</tissue>
    </source>
</reference>
<dbReference type="AlphaFoldDB" id="A0A6P4AY21"/>
<dbReference type="InParanoid" id="A0A6P4AY21"/>
<dbReference type="PANTHER" id="PTHR15131:SF3">
    <property type="entry name" value="SNRNA-ACTIVATING PROTEIN COMPLEX SUBUNIT 1"/>
    <property type="match status" value="1"/>
</dbReference>
<dbReference type="InterPro" id="IPR019188">
    <property type="entry name" value="SNAPC1"/>
</dbReference>
<evidence type="ECO:0000313" key="2">
    <source>
        <dbReference type="RefSeq" id="XP_015894176.1"/>
    </source>
</evidence>
<dbReference type="GeneID" id="107428195"/>
<accession>A0A6P4AY21</accession>
<dbReference type="KEGG" id="zju:107428195"/>
<dbReference type="PANTHER" id="PTHR15131">
    <property type="entry name" value="SMALL NUCLEAR RNA ACTIVATING COMPLEX, POLYPEPTIDE 1"/>
    <property type="match status" value="1"/>
</dbReference>
<organism evidence="1 2">
    <name type="scientific">Ziziphus jujuba</name>
    <name type="common">Chinese jujube</name>
    <name type="synonym">Ziziphus sativa</name>
    <dbReference type="NCBI Taxonomy" id="326968"/>
    <lineage>
        <taxon>Eukaryota</taxon>
        <taxon>Viridiplantae</taxon>
        <taxon>Streptophyta</taxon>
        <taxon>Embryophyta</taxon>
        <taxon>Tracheophyta</taxon>
        <taxon>Spermatophyta</taxon>
        <taxon>Magnoliopsida</taxon>
        <taxon>eudicotyledons</taxon>
        <taxon>Gunneridae</taxon>
        <taxon>Pentapetalae</taxon>
        <taxon>rosids</taxon>
        <taxon>fabids</taxon>
        <taxon>Rosales</taxon>
        <taxon>Rhamnaceae</taxon>
        <taxon>Paliureae</taxon>
        <taxon>Ziziphus</taxon>
    </lineage>
</organism>
<dbReference type="GO" id="GO:0019185">
    <property type="term" value="C:snRNA-activating protein complex"/>
    <property type="evidence" value="ECO:0007669"/>
    <property type="project" value="TreeGrafter"/>
</dbReference>
<gene>
    <name evidence="2" type="primary">LOC107428195</name>
</gene>
<name>A0A6P4AY21_ZIZJJ</name>
<sequence length="287" mass="32959">MDVSPFKQDIDDLIDEFAQVESTTLADMKRVWLSRKMSYIYEASPSSNLAFFMQSLYAHSIGYTISKASLSYRLGGLYCLYCLYETQPFKPPFKIYLSLEELKKLKNLVVDAKEINLKVVSALVKRMLEKNMFLFGFVDINEGSISETVNQLTELQNARIQVAYKELFGNTRIEDFLHMDMGMEVDLDVLKKMSTEYAEAKKLAISGASQVVDVENIKHIAEDSIMVGDAVEKITEEWNVQKQLFYEQTGLNRQLQGEYNQQKQLLLLQDGDDSYSEKLEQFLSETS</sequence>
<dbReference type="RefSeq" id="XP_015894176.1">
    <property type="nucleotide sequence ID" value="XM_016038690.4"/>
</dbReference>
<evidence type="ECO:0000313" key="1">
    <source>
        <dbReference type="Proteomes" id="UP001652623"/>
    </source>
</evidence>
<reference evidence="1" key="1">
    <citation type="submission" date="2025-05" db="UniProtKB">
        <authorList>
            <consortium name="RefSeq"/>
        </authorList>
    </citation>
    <scope>NUCLEOTIDE SEQUENCE [LARGE SCALE GENOMIC DNA]</scope>
</reference>
<proteinExistence type="predicted"/>
<dbReference type="Proteomes" id="UP001652623">
    <property type="component" value="Chromosome 1"/>
</dbReference>
<dbReference type="GO" id="GO:0042796">
    <property type="term" value="P:snRNA transcription by RNA polymerase III"/>
    <property type="evidence" value="ECO:0007669"/>
    <property type="project" value="TreeGrafter"/>
</dbReference>
<protein>
    <submittedName>
        <fullName evidence="2">Uncharacterized protein LOC107428195</fullName>
    </submittedName>
</protein>
<dbReference type="Pfam" id="PF09808">
    <property type="entry name" value="SNAPC1"/>
    <property type="match status" value="1"/>
</dbReference>